<evidence type="ECO:0000256" key="1">
    <source>
        <dbReference type="ARBA" id="ARBA00009792"/>
    </source>
</evidence>
<evidence type="ECO:0000313" key="10">
    <source>
        <dbReference type="EMBL" id="CAK9190562.1"/>
    </source>
</evidence>
<evidence type="ECO:0000256" key="4">
    <source>
        <dbReference type="ARBA" id="ARBA00022833"/>
    </source>
</evidence>
<evidence type="ECO:0000256" key="8">
    <source>
        <dbReference type="SAM" id="Phobius"/>
    </source>
</evidence>
<evidence type="ECO:0000256" key="6">
    <source>
        <dbReference type="ARBA" id="ARBA00023295"/>
    </source>
</evidence>
<dbReference type="SMART" id="SM00872">
    <property type="entry name" value="Alpha-mann_mid"/>
    <property type="match status" value="1"/>
</dbReference>
<dbReference type="InterPro" id="IPR013780">
    <property type="entry name" value="Glyco_hydro_b"/>
</dbReference>
<dbReference type="InterPro" id="IPR037094">
    <property type="entry name" value="Glyco_hydro_38_cen_sf"/>
</dbReference>
<dbReference type="Proteomes" id="UP001497512">
    <property type="component" value="Chromosome 1"/>
</dbReference>
<keyword evidence="3 7" id="KW-0378">Hydrolase</keyword>
<dbReference type="InterPro" id="IPR011330">
    <property type="entry name" value="Glyco_hydro/deAcase_b/a-brl"/>
</dbReference>
<dbReference type="InterPro" id="IPR015341">
    <property type="entry name" value="Glyco_hydro_38_cen"/>
</dbReference>
<keyword evidence="8" id="KW-0812">Transmembrane</keyword>
<keyword evidence="8" id="KW-0472">Membrane</keyword>
<dbReference type="CDD" id="cd10809">
    <property type="entry name" value="GH38N_AMII_GMII_SfManIII_like"/>
    <property type="match status" value="1"/>
</dbReference>
<dbReference type="Gene3D" id="3.20.110.10">
    <property type="entry name" value="Glycoside hydrolase 38, N terminal domain"/>
    <property type="match status" value="1"/>
</dbReference>
<dbReference type="PANTHER" id="PTHR11607">
    <property type="entry name" value="ALPHA-MANNOSIDASE"/>
    <property type="match status" value="1"/>
</dbReference>
<evidence type="ECO:0000259" key="9">
    <source>
        <dbReference type="SMART" id="SM00872"/>
    </source>
</evidence>
<comment type="similarity">
    <text evidence="1 7">Belongs to the glycosyl hydrolase 38 family.</text>
</comment>
<evidence type="ECO:0000256" key="7">
    <source>
        <dbReference type="RuleBase" id="RU361199"/>
    </source>
</evidence>
<dbReference type="EC" id="3.2.1.-" evidence="7"/>
<dbReference type="SUPFAM" id="SSF74650">
    <property type="entry name" value="Galactose mutarotase-like"/>
    <property type="match status" value="1"/>
</dbReference>
<dbReference type="InterPro" id="IPR028995">
    <property type="entry name" value="Glyco_hydro_57/38_cen_sf"/>
</dbReference>
<keyword evidence="5" id="KW-1015">Disulfide bond</keyword>
<protein>
    <recommendedName>
        <fullName evidence="7">Alpha-mannosidase</fullName>
        <ecNumber evidence="7">3.2.1.-</ecNumber>
    </recommendedName>
</protein>
<keyword evidence="6 7" id="KW-0326">Glycosidase</keyword>
<accession>A0ABP0T9V8</accession>
<reference evidence="10 11" key="1">
    <citation type="submission" date="2024-02" db="EMBL/GenBank/DDBJ databases">
        <authorList>
            <consortium name="ELIXIR-Norway"/>
            <consortium name="Elixir Norway"/>
        </authorList>
    </citation>
    <scope>NUCLEOTIDE SEQUENCE [LARGE SCALE GENOMIC DNA]</scope>
</reference>
<dbReference type="SUPFAM" id="SSF88688">
    <property type="entry name" value="Families 57/38 glycoside transferase middle domain"/>
    <property type="match status" value="1"/>
</dbReference>
<sequence>MAGLWDSQRLPKYGMPGKGKSKRRGRSSSLSLLRSRGVLFLIALLLAAVFYFAVETFVGGLFSVSDNKSSVQNLVALSSSLPSSSDVVVHSGDGYLNKTAGGSVGVAIVDISMKDLYDRITFENKDGGVWKQGWDVQYKGNEWDKEKLKIFVVPHSHNDPGWIRTVEEYYLERSRHILDTIVQSLVKDARRKFIWEEMSYLERWWRDAKQTQKEDFIRLVKNGQLEIVGGGWVMNDEANSHYFAIIEQMMTGNMWLLETVGVAPKNAWAIDPFGHSPTMAYLLGKMGFQNMLIQRTHYEVKKVLALEQNLEFNWRQSWDSLNTTDIFCHMMPFYSYDIPHTCGPEPGVCCQFDYWRSPGRAGSCPWGKQPVEITSANVKERAEMLLDQYRKKSTLYRTNTLLVPLGDDFRYIRVEEAELQFQNYQVLFDYINDHPHLKAKAQFGTLEDYFRTLRSEVKHKTQSKQSSLRAVAGFPALSGDFFTYADREHHYWSGYYVTRPFYKAVDRILEATLRAADIFFTLSHAACRPSDSASFPLNLAESMEAARRDLSLFQHHDGVTGTAKDHVVRDYARRMHTAIVNLENLMASSVGTLLTKSSKIGQCNNLGLNNFEPQHMRTTFNTLPESKALQTKENHFQRVVVYNPLEETIEQVVTIMVDDPAVCVVDSEGESIESQLSPDWGKAIEPTTSSGKHRLQFEVQVPALGLQTYLVTTDHHEGCKPAFLSTLTVFNQPSEFSCPHPYTCVYKKEETTVISNQHQKLEFDSRTGLLTSMRSYSTGKNFKVDEEIAMYSSAGSGAYLFLPSGEAVPIVQPGGLILVTQGPIMQEVHTKPSCLAGYTPLVRSARLFSGSSVQALVAEIEYHVELVEAKFNNKELIARFKTEMNNKQVFHTDLNGFQTIRRETYAKIPLQGNYYPMPSLAFLQCPGGRRFSIHSRQALGVASLKKGELEVMLDRRLTQDDDRGLGQGIMDNEPSRVIFHLLLEFNTSVSVAQSSSPKVPSMLSHRVGAQLSYPLNVFFSKPEPILNLPSTLRTGTLATSYQTLEADLPCDLHVVSLKTPQPKSVSSPMSLNYGILLQRRGWDSAYTAGQDLKCDTTAERSIDLFTMFKHFKVSRAQKTSLNFIHDDSNLFGKREYSHRKEGSGSASKLGIVELNPMEIQGFKFDLQALN</sequence>
<dbReference type="Gene3D" id="1.20.1270.50">
    <property type="entry name" value="Glycoside hydrolase family 38, central domain"/>
    <property type="match status" value="1"/>
</dbReference>
<feature type="transmembrane region" description="Helical" evidence="8">
    <location>
        <begin position="38"/>
        <end position="62"/>
    </location>
</feature>
<dbReference type="InterPro" id="IPR011013">
    <property type="entry name" value="Gal_mutarotase_sf_dom"/>
</dbReference>
<dbReference type="SUPFAM" id="SSF88713">
    <property type="entry name" value="Glycoside hydrolase/deacetylase"/>
    <property type="match status" value="1"/>
</dbReference>
<evidence type="ECO:0000256" key="2">
    <source>
        <dbReference type="ARBA" id="ARBA00022723"/>
    </source>
</evidence>
<dbReference type="InterPro" id="IPR027291">
    <property type="entry name" value="Glyco_hydro_38_N_sf"/>
</dbReference>
<organism evidence="10 11">
    <name type="scientific">Sphagnum troendelagicum</name>
    <dbReference type="NCBI Taxonomy" id="128251"/>
    <lineage>
        <taxon>Eukaryota</taxon>
        <taxon>Viridiplantae</taxon>
        <taxon>Streptophyta</taxon>
        <taxon>Embryophyta</taxon>
        <taxon>Bryophyta</taxon>
        <taxon>Sphagnophytina</taxon>
        <taxon>Sphagnopsida</taxon>
        <taxon>Sphagnales</taxon>
        <taxon>Sphagnaceae</taxon>
        <taxon>Sphagnum</taxon>
    </lineage>
</organism>
<proteinExistence type="inferred from homology"/>
<keyword evidence="8" id="KW-1133">Transmembrane helix</keyword>
<dbReference type="Pfam" id="PF01074">
    <property type="entry name" value="Glyco_hydro_38N"/>
    <property type="match status" value="1"/>
</dbReference>
<keyword evidence="4 7" id="KW-0862">Zinc</keyword>
<keyword evidence="11" id="KW-1185">Reference proteome</keyword>
<keyword evidence="2 7" id="KW-0479">Metal-binding</keyword>
<feature type="domain" description="Glycoside hydrolase family 38 central" evidence="9">
    <location>
        <begin position="490"/>
        <end position="575"/>
    </location>
</feature>
<dbReference type="InterPro" id="IPR048534">
    <property type="entry name" value="Man2a1-like_dom"/>
</dbReference>
<dbReference type="EMBL" id="OZ019893">
    <property type="protein sequence ID" value="CAK9190562.1"/>
    <property type="molecule type" value="Genomic_DNA"/>
</dbReference>
<evidence type="ECO:0000313" key="11">
    <source>
        <dbReference type="Proteomes" id="UP001497512"/>
    </source>
</evidence>
<evidence type="ECO:0000256" key="5">
    <source>
        <dbReference type="ARBA" id="ARBA00023157"/>
    </source>
</evidence>
<dbReference type="Gene3D" id="2.70.98.30">
    <property type="entry name" value="Golgi alpha-mannosidase II, domain 4"/>
    <property type="match status" value="1"/>
</dbReference>
<name>A0ABP0T9V8_9BRYO</name>
<dbReference type="Pfam" id="PF21260">
    <property type="entry name" value="Laman-like_dom"/>
    <property type="match status" value="1"/>
</dbReference>
<gene>
    <name evidence="10" type="ORF">CSSPTR1EN2_LOCUS952</name>
</gene>
<dbReference type="PANTHER" id="PTHR11607:SF3">
    <property type="entry name" value="LYSOSOMAL ALPHA-MANNOSIDASE"/>
    <property type="match status" value="1"/>
</dbReference>
<dbReference type="Pfam" id="PF09261">
    <property type="entry name" value="Alpha-mann_mid"/>
    <property type="match status" value="1"/>
</dbReference>
<dbReference type="InterPro" id="IPR000602">
    <property type="entry name" value="Glyco_hydro_38_N"/>
</dbReference>
<dbReference type="InterPro" id="IPR050843">
    <property type="entry name" value="Glycosyl_Hydrlase_38"/>
</dbReference>
<evidence type="ECO:0000256" key="3">
    <source>
        <dbReference type="ARBA" id="ARBA00022801"/>
    </source>
</evidence>
<dbReference type="Pfam" id="PF07748">
    <property type="entry name" value="Glyco_hydro_38C"/>
    <property type="match status" value="1"/>
</dbReference>
<comment type="cofactor">
    <cofactor evidence="7">
        <name>Zn(2+)</name>
        <dbReference type="ChEBI" id="CHEBI:29105"/>
    </cofactor>
    <text evidence="7">Binds 1 zinc ion per subunit.</text>
</comment>
<dbReference type="Gene3D" id="2.60.40.1180">
    <property type="entry name" value="Golgi alpha-mannosidase II"/>
    <property type="match status" value="1"/>
</dbReference>
<dbReference type="InterPro" id="IPR011682">
    <property type="entry name" value="Glyco_hydro_38_C"/>
</dbReference>